<dbReference type="Proteomes" id="UP000092177">
    <property type="component" value="Chromosome 10"/>
</dbReference>
<evidence type="ECO:0000313" key="4">
    <source>
        <dbReference type="Proteomes" id="UP000092177"/>
    </source>
</evidence>
<dbReference type="PANTHER" id="PTHR33112">
    <property type="entry name" value="DOMAIN PROTEIN, PUTATIVE-RELATED"/>
    <property type="match status" value="1"/>
</dbReference>
<dbReference type="EMBL" id="LTAN01000010">
    <property type="protein sequence ID" value="OBR03059.1"/>
    <property type="molecule type" value="Genomic_DNA"/>
</dbReference>
<protein>
    <submittedName>
        <fullName evidence="3">Heterokaryon incompatibility protein</fullName>
    </submittedName>
</protein>
<proteinExistence type="predicted"/>
<name>A0A1B7XTF1_COLHI</name>
<dbReference type="GeneID" id="28873366"/>
<evidence type="ECO:0000256" key="1">
    <source>
        <dbReference type="SAM" id="MobiDB-lite"/>
    </source>
</evidence>
<evidence type="ECO:0000259" key="2">
    <source>
        <dbReference type="Pfam" id="PF06985"/>
    </source>
</evidence>
<feature type="compositionally biased region" description="Polar residues" evidence="1">
    <location>
        <begin position="813"/>
        <end position="824"/>
    </location>
</feature>
<dbReference type="RefSeq" id="XP_018151577.1">
    <property type="nucleotide sequence ID" value="XM_018309259.1"/>
</dbReference>
<evidence type="ECO:0000313" key="3">
    <source>
        <dbReference type="EMBL" id="OBR03059.1"/>
    </source>
</evidence>
<gene>
    <name evidence="3" type="ORF">CH63R_14285</name>
</gene>
<dbReference type="VEuPathDB" id="FungiDB:CH63R_14285"/>
<dbReference type="Pfam" id="PF06985">
    <property type="entry name" value="HET"/>
    <property type="match status" value="1"/>
</dbReference>
<accession>A0A1B7XTF1</accession>
<comment type="caution">
    <text evidence="3">The sequence shown here is derived from an EMBL/GenBank/DDBJ whole genome shotgun (WGS) entry which is preliminary data.</text>
</comment>
<reference evidence="4" key="1">
    <citation type="journal article" date="2017" name="BMC Genomics">
        <title>Gapless genome assembly of Colletotrichum higginsianum reveals chromosome structure and association of transposable elements with secondary metabolite gene clusters.</title>
        <authorList>
            <person name="Dallery J.-F."/>
            <person name="Lapalu N."/>
            <person name="Zampounis A."/>
            <person name="Pigne S."/>
            <person name="Luyten I."/>
            <person name="Amselem J."/>
            <person name="Wittenberg A.H.J."/>
            <person name="Zhou S."/>
            <person name="de Queiroz M.V."/>
            <person name="Robin G.P."/>
            <person name="Auger A."/>
            <person name="Hainaut M."/>
            <person name="Henrissat B."/>
            <person name="Kim K.-T."/>
            <person name="Lee Y.-H."/>
            <person name="Lespinet O."/>
            <person name="Schwartz D.C."/>
            <person name="Thon M.R."/>
            <person name="O'Connell R.J."/>
        </authorList>
    </citation>
    <scope>NUCLEOTIDE SEQUENCE [LARGE SCALE GENOMIC DNA]</scope>
    <source>
        <strain evidence="4">IMI 349063</strain>
    </source>
</reference>
<feature type="region of interest" description="Disordered" evidence="1">
    <location>
        <begin position="782"/>
        <end position="804"/>
    </location>
</feature>
<dbReference type="AlphaFoldDB" id="A0A1B7XTF1"/>
<keyword evidence="4" id="KW-1185">Reference proteome</keyword>
<feature type="region of interest" description="Disordered" evidence="1">
    <location>
        <begin position="813"/>
        <end position="832"/>
    </location>
</feature>
<sequence>MSSFDSPRGSVDWHQMLLLPNSRTPGSRSPSPEPQAFLPKGLKFWSKDRLPDLCEYCSKIDFDQFASTTVLPKDGSVKPKTTTTFLSLFDIIKNSRDKNKRDKNQRDKNQCDKNERDTDCKFCTFLFDAISLPRHDPFEHPAIKDHMPDKFKGKTFETWASEIKWHDRLLKVPHPFGQGRNKIKFVQDESNPGEIIEIRDTTLETAQDIGVIASVQGTGVAIQAGTQDMSKEQQAAILAMGGSFLTSILSGMDHKLPVVATIHMHNVTDADAGLLKVTVSGYGSKVQAPLSTLSSFNLRVASSYRKPDDGKDLRYGRIMNELVNVEEDCLYWVSHCLQHHGVLCAEPDWSSKLPLPSGDHFRLIDVENGRVVRFPMNGQQKLLPEYVALSYVWGATGKAALNLRRDNVSQLERRIDDLQPIHGQQQSGGQELPHGRQKKLARTISDGIEVARRLNIQYVWADSICVIQKDRPDDEEPAQDEQLKQMHRIFGHAAVVIVASSGKDSEAGLAGITTPRDPGQMAREVRPKVNVLLPAEYDESYGKWDTRAWTLQEKLLSKRMLVFGTNHVSFHCRHGILREDMPATHAGNGPPPIPSLSMPPKDDEPLVDQAWNGAPVLLRSPFFNEYAKLLELYTSRDLSNPGDTLKGMMGLLRVLENMRNLGTQRGLLGDTKGDHTLYGLPEEFLDLALLWQPPAVKGTYLTKRGNNDQPSWSWAGWEVSKDPTHDEDSRKNYKVHPGVRFEEPFWVSGNDDMTLRKFVATGNKAEERFKPFIMWYKWRKNPEASSPTRSHSGKPTPRPKPTHLTSACQTTAIVPPKTSSNPAKNATPRGQLKPVNGHGLGILCGSFEAEVRYLEKALEFRKIRKTDNPGPPFVRSDIPINDRHLVCETEVARFALRQATKKRMEPLWKVVDGVAEVEKELEIIEAEILDDSRNVVGHIIPTDQRKTISTYLYDCVLLSESQYWGNEKRIDVAGFPLYNVMVVEWDDRQEFATRVGLGKIRKEAWKKGRLGRRCVILK</sequence>
<feature type="domain" description="Heterokaryon incompatibility" evidence="2">
    <location>
        <begin position="386"/>
        <end position="553"/>
    </location>
</feature>
<dbReference type="KEGG" id="chig:CH63R_14285"/>
<dbReference type="OrthoDB" id="5135333at2759"/>
<dbReference type="PANTHER" id="PTHR33112:SF12">
    <property type="entry name" value="HETEROKARYON INCOMPATIBILITY DOMAIN-CONTAINING PROTEIN"/>
    <property type="match status" value="1"/>
</dbReference>
<dbReference type="InterPro" id="IPR010730">
    <property type="entry name" value="HET"/>
</dbReference>
<organism evidence="3 4">
    <name type="scientific">Colletotrichum higginsianum (strain IMI 349063)</name>
    <name type="common">Crucifer anthracnose fungus</name>
    <dbReference type="NCBI Taxonomy" id="759273"/>
    <lineage>
        <taxon>Eukaryota</taxon>
        <taxon>Fungi</taxon>
        <taxon>Dikarya</taxon>
        <taxon>Ascomycota</taxon>
        <taxon>Pezizomycotina</taxon>
        <taxon>Sordariomycetes</taxon>
        <taxon>Hypocreomycetidae</taxon>
        <taxon>Glomerellales</taxon>
        <taxon>Glomerellaceae</taxon>
        <taxon>Colletotrichum</taxon>
        <taxon>Colletotrichum destructivum species complex</taxon>
    </lineage>
</organism>